<dbReference type="RefSeq" id="XP_060310182.1">
    <property type="nucleotide sequence ID" value="XM_060459450.1"/>
</dbReference>
<keyword evidence="1" id="KW-1133">Transmembrane helix</keyword>
<evidence type="ECO:0000313" key="2">
    <source>
        <dbReference type="EMBL" id="KAK1519646.1"/>
    </source>
</evidence>
<proteinExistence type="predicted"/>
<name>A0AAI9YQH8_9PEZI</name>
<reference evidence="2 3" key="1">
    <citation type="submission" date="2016-10" db="EMBL/GenBank/DDBJ databases">
        <title>The genome sequence of Colletotrichum fioriniae PJ7.</title>
        <authorList>
            <person name="Baroncelli R."/>
        </authorList>
    </citation>
    <scope>NUCLEOTIDE SEQUENCE [LARGE SCALE GENOMIC DNA]</scope>
    <source>
        <strain evidence="2 3">IMI 309622</strain>
    </source>
</reference>
<evidence type="ECO:0000313" key="3">
    <source>
        <dbReference type="Proteomes" id="UP001240678"/>
    </source>
</evidence>
<dbReference type="AlphaFoldDB" id="A0AAI9YQH8"/>
<comment type="caution">
    <text evidence="2">The sequence shown here is derived from an EMBL/GenBank/DDBJ whole genome shotgun (WGS) entry which is preliminary data.</text>
</comment>
<dbReference type="GeneID" id="85342997"/>
<dbReference type="EMBL" id="MOOE01000012">
    <property type="protein sequence ID" value="KAK1519646.1"/>
    <property type="molecule type" value="Genomic_DNA"/>
</dbReference>
<evidence type="ECO:0000256" key="1">
    <source>
        <dbReference type="SAM" id="Phobius"/>
    </source>
</evidence>
<accession>A0AAI9YQH8</accession>
<feature type="transmembrane region" description="Helical" evidence="1">
    <location>
        <begin position="12"/>
        <end position="33"/>
    </location>
</feature>
<dbReference type="Proteomes" id="UP001240678">
    <property type="component" value="Unassembled WGS sequence"/>
</dbReference>
<gene>
    <name evidence="2" type="ORF">CCOS01_11297</name>
</gene>
<sequence length="110" mass="12384">MSTIIDQLLDKINSSVSSFQLSILVHFCLTLGWYEGVEIRVVHSFLPIFVIVDLFILTICSISGAKNGVHSLRKKLRTLRCYRKHSQKMVFRTCSSISVHIGHPPVSAGR</sequence>
<protein>
    <submittedName>
        <fullName evidence="2">Uncharacterized protein</fullName>
    </submittedName>
</protein>
<keyword evidence="1" id="KW-0812">Transmembrane</keyword>
<keyword evidence="1" id="KW-0472">Membrane</keyword>
<organism evidence="2 3">
    <name type="scientific">Colletotrichum costaricense</name>
    <dbReference type="NCBI Taxonomy" id="1209916"/>
    <lineage>
        <taxon>Eukaryota</taxon>
        <taxon>Fungi</taxon>
        <taxon>Dikarya</taxon>
        <taxon>Ascomycota</taxon>
        <taxon>Pezizomycotina</taxon>
        <taxon>Sordariomycetes</taxon>
        <taxon>Hypocreomycetidae</taxon>
        <taxon>Glomerellales</taxon>
        <taxon>Glomerellaceae</taxon>
        <taxon>Colletotrichum</taxon>
        <taxon>Colletotrichum acutatum species complex</taxon>
    </lineage>
</organism>
<keyword evidence="3" id="KW-1185">Reference proteome</keyword>
<feature type="transmembrane region" description="Helical" evidence="1">
    <location>
        <begin position="45"/>
        <end position="65"/>
    </location>
</feature>